<protein>
    <submittedName>
        <fullName evidence="4">Long-chain fatty acid--CoA ligase</fullName>
    </submittedName>
</protein>
<dbReference type="Pfam" id="PF23562">
    <property type="entry name" value="AMP-binding_C_3"/>
    <property type="match status" value="1"/>
</dbReference>
<evidence type="ECO:0000256" key="2">
    <source>
        <dbReference type="ARBA" id="ARBA00022840"/>
    </source>
</evidence>
<dbReference type="InterPro" id="IPR000873">
    <property type="entry name" value="AMP-dep_synth/lig_dom"/>
</dbReference>
<keyword evidence="5" id="KW-1185">Reference proteome</keyword>
<comment type="caution">
    <text evidence="4">The sequence shown here is derived from an EMBL/GenBank/DDBJ whole genome shotgun (WGS) entry which is preliminary data.</text>
</comment>
<dbReference type="InterPro" id="IPR020845">
    <property type="entry name" value="AMP-binding_CS"/>
</dbReference>
<dbReference type="RefSeq" id="WP_109795851.1">
    <property type="nucleotide sequence ID" value="NZ_PHIG01000056.1"/>
</dbReference>
<dbReference type="AlphaFoldDB" id="A0A2M9FW92"/>
<dbReference type="OrthoDB" id="9803968at2"/>
<name>A0A2M9FW92_9PROT</name>
<dbReference type="GO" id="GO:0016020">
    <property type="term" value="C:membrane"/>
    <property type="evidence" value="ECO:0007669"/>
    <property type="project" value="TreeGrafter"/>
</dbReference>
<evidence type="ECO:0000313" key="4">
    <source>
        <dbReference type="EMBL" id="PJK27736.1"/>
    </source>
</evidence>
<feature type="domain" description="AMP-dependent synthetase/ligase" evidence="3">
    <location>
        <begin position="16"/>
        <end position="424"/>
    </location>
</feature>
<dbReference type="PANTHER" id="PTHR43272:SF33">
    <property type="entry name" value="AMP-BINDING DOMAIN-CONTAINING PROTEIN-RELATED"/>
    <property type="match status" value="1"/>
</dbReference>
<dbReference type="Proteomes" id="UP000229498">
    <property type="component" value="Unassembled WGS sequence"/>
</dbReference>
<dbReference type="PROSITE" id="PS00455">
    <property type="entry name" value="AMP_BINDING"/>
    <property type="match status" value="1"/>
</dbReference>
<dbReference type="EMBL" id="PHIG01000056">
    <property type="protein sequence ID" value="PJK27736.1"/>
    <property type="molecule type" value="Genomic_DNA"/>
</dbReference>
<sequence length="627" mass="69667">MTDTLASLLLNNEKLRPNKPAMREKSLGIWQTYTWKDYVDNVRRFALGLKARGFGPGDKLCVAGDNRPRLYWAEMAAVCLGGTAVPVYSDAIATELMFVLNDADVKVIVAEDQEQVDKILSLRENLPGLELLVFDDPLGMSKYDDPILKDFDSIQAEGDKLDDAGFYDAAAAVKAEDIAFMCYTSGTTGNPKGVMLSHHNLVSASRIFLENETVRESDDFLSYLPMAWVGEALYNTAVSITAGCASNCPESGETFRRDGRELGATGLVAAPRTFEQILSEIQVKANDAPPLKRWVFNTFRDAAVEIENLKAEGRPAPFGKKLMKWLGEILVYGPIRDQYGFRRARWCYVGGAPLGPDTFRFFRAMGINLKQLYGSTEACGTVTLQRDGEASPDNVGRPCPGIEVKIAENGEVLVRSPGIFVGYYKNEKATRETIDEEGWFHTGDAGILESTGELIIIDRAKDVGKLVDGSPFAPQYVENKLKFSPYISEAVSFGHEKPYVCAMIAIDYNTVGNWAEKEGIAYSNYMDLSQKQKVRDLVHDEIVRINQSLPEVSRIKRFLLLAKDLDADDAEVTRTRKLRRGYIAEKYEPVIEAFYGGEKEVDITTEVTFEDGRKATMDAHLTIQDAA</sequence>
<dbReference type="GO" id="GO:0005524">
    <property type="term" value="F:ATP binding"/>
    <property type="evidence" value="ECO:0007669"/>
    <property type="project" value="UniProtKB-KW"/>
</dbReference>
<evidence type="ECO:0000313" key="5">
    <source>
        <dbReference type="Proteomes" id="UP000229498"/>
    </source>
</evidence>
<keyword evidence="4" id="KW-0436">Ligase</keyword>
<keyword evidence="1" id="KW-0547">Nucleotide-binding</keyword>
<gene>
    <name evidence="4" type="ORF">CVT23_20825</name>
</gene>
<accession>A0A2M9FW92</accession>
<evidence type="ECO:0000256" key="1">
    <source>
        <dbReference type="ARBA" id="ARBA00022741"/>
    </source>
</evidence>
<dbReference type="InterPro" id="IPR042099">
    <property type="entry name" value="ANL_N_sf"/>
</dbReference>
<dbReference type="Pfam" id="PF00501">
    <property type="entry name" value="AMP-binding"/>
    <property type="match status" value="1"/>
</dbReference>
<keyword evidence="2" id="KW-0067">ATP-binding</keyword>
<organism evidence="4 5">
    <name type="scientific">Minwuia thermotolerans</name>
    <dbReference type="NCBI Taxonomy" id="2056226"/>
    <lineage>
        <taxon>Bacteria</taxon>
        <taxon>Pseudomonadati</taxon>
        <taxon>Pseudomonadota</taxon>
        <taxon>Alphaproteobacteria</taxon>
        <taxon>Minwuiales</taxon>
        <taxon>Minwuiaceae</taxon>
        <taxon>Minwuia</taxon>
    </lineage>
</organism>
<evidence type="ECO:0000259" key="3">
    <source>
        <dbReference type="Pfam" id="PF00501"/>
    </source>
</evidence>
<reference evidence="4 5" key="1">
    <citation type="submission" date="2017-11" db="EMBL/GenBank/DDBJ databases">
        <title>Draft genome sequence of Rhizobiales bacterium SY3-13.</title>
        <authorList>
            <person name="Sun C."/>
        </authorList>
    </citation>
    <scope>NUCLEOTIDE SEQUENCE [LARGE SCALE GENOMIC DNA]</scope>
    <source>
        <strain evidence="4 5">SY3-13</strain>
    </source>
</reference>
<dbReference type="PANTHER" id="PTHR43272">
    <property type="entry name" value="LONG-CHAIN-FATTY-ACID--COA LIGASE"/>
    <property type="match status" value="1"/>
</dbReference>
<proteinExistence type="predicted"/>
<dbReference type="SUPFAM" id="SSF56801">
    <property type="entry name" value="Acetyl-CoA synthetase-like"/>
    <property type="match status" value="1"/>
</dbReference>
<dbReference type="Gene3D" id="3.40.50.12780">
    <property type="entry name" value="N-terminal domain of ligase-like"/>
    <property type="match status" value="2"/>
</dbReference>
<dbReference type="GO" id="GO:0004467">
    <property type="term" value="F:long-chain fatty acid-CoA ligase activity"/>
    <property type="evidence" value="ECO:0007669"/>
    <property type="project" value="TreeGrafter"/>
</dbReference>